<feature type="transmembrane region" description="Helical" evidence="1">
    <location>
        <begin position="40"/>
        <end position="66"/>
    </location>
</feature>
<dbReference type="EMBL" id="KL142367">
    <property type="protein sequence ID" value="KDR86102.1"/>
    <property type="molecule type" value="Genomic_DNA"/>
</dbReference>
<keyword evidence="1" id="KW-0472">Membrane</keyword>
<accession>A0A067TUT6</accession>
<gene>
    <name evidence="2" type="ORF">GALMADRAFT_402727</name>
</gene>
<dbReference type="Proteomes" id="UP000027222">
    <property type="component" value="Unassembled WGS sequence"/>
</dbReference>
<evidence type="ECO:0000313" key="3">
    <source>
        <dbReference type="Proteomes" id="UP000027222"/>
    </source>
</evidence>
<keyword evidence="3" id="KW-1185">Reference proteome</keyword>
<keyword evidence="1" id="KW-0812">Transmembrane</keyword>
<dbReference type="AlphaFoldDB" id="A0A067TUT6"/>
<proteinExistence type="predicted"/>
<reference evidence="3" key="1">
    <citation type="journal article" date="2014" name="Proc. Natl. Acad. Sci. U.S.A.">
        <title>Extensive sampling of basidiomycete genomes demonstrates inadequacy of the white-rot/brown-rot paradigm for wood decay fungi.</title>
        <authorList>
            <person name="Riley R."/>
            <person name="Salamov A.A."/>
            <person name="Brown D.W."/>
            <person name="Nagy L.G."/>
            <person name="Floudas D."/>
            <person name="Held B.W."/>
            <person name="Levasseur A."/>
            <person name="Lombard V."/>
            <person name="Morin E."/>
            <person name="Otillar R."/>
            <person name="Lindquist E.A."/>
            <person name="Sun H."/>
            <person name="LaButti K.M."/>
            <person name="Schmutz J."/>
            <person name="Jabbour D."/>
            <person name="Luo H."/>
            <person name="Baker S.E."/>
            <person name="Pisabarro A.G."/>
            <person name="Walton J.D."/>
            <person name="Blanchette R.A."/>
            <person name="Henrissat B."/>
            <person name="Martin F."/>
            <person name="Cullen D."/>
            <person name="Hibbett D.S."/>
            <person name="Grigoriev I.V."/>
        </authorList>
    </citation>
    <scope>NUCLEOTIDE SEQUENCE [LARGE SCALE GENOMIC DNA]</scope>
    <source>
        <strain evidence="3">CBS 339.88</strain>
    </source>
</reference>
<name>A0A067TUT6_GALM3</name>
<dbReference type="HOGENOM" id="CLU_2236770_0_0_1"/>
<organism evidence="2 3">
    <name type="scientific">Galerina marginata (strain CBS 339.88)</name>
    <dbReference type="NCBI Taxonomy" id="685588"/>
    <lineage>
        <taxon>Eukaryota</taxon>
        <taxon>Fungi</taxon>
        <taxon>Dikarya</taxon>
        <taxon>Basidiomycota</taxon>
        <taxon>Agaricomycotina</taxon>
        <taxon>Agaricomycetes</taxon>
        <taxon>Agaricomycetidae</taxon>
        <taxon>Agaricales</taxon>
        <taxon>Agaricineae</taxon>
        <taxon>Strophariaceae</taxon>
        <taxon>Galerina</taxon>
    </lineage>
</organism>
<protein>
    <submittedName>
        <fullName evidence="2">Uncharacterized protein</fullName>
    </submittedName>
</protein>
<evidence type="ECO:0000256" key="1">
    <source>
        <dbReference type="SAM" id="Phobius"/>
    </source>
</evidence>
<sequence length="105" mass="12094">MVLARIKHELDCFIWSLGPSLLAFIIVFYSLIVVCRFYRVLLFAFALLYIFDDLILLALASALLFFKTLEYSLSRDEGLYRLAISVEPDYLILLTCRNGVAISEF</sequence>
<evidence type="ECO:0000313" key="2">
    <source>
        <dbReference type="EMBL" id="KDR86102.1"/>
    </source>
</evidence>
<keyword evidence="1" id="KW-1133">Transmembrane helix</keyword>
<feature type="transmembrane region" description="Helical" evidence="1">
    <location>
        <begin position="12"/>
        <end position="34"/>
    </location>
</feature>